<gene>
    <name evidence="3" type="ORF">GXP70_15925</name>
</gene>
<evidence type="ECO:0000313" key="4">
    <source>
        <dbReference type="Proteomes" id="UP000476064"/>
    </source>
</evidence>
<dbReference type="InterPro" id="IPR001845">
    <property type="entry name" value="HTH_ArsR_DNA-bd_dom"/>
</dbReference>
<dbReference type="AlphaFoldDB" id="A0A6C0G6K0"/>
<feature type="domain" description="HTH arsR-type" evidence="2">
    <location>
        <begin position="218"/>
        <end position="297"/>
    </location>
</feature>
<dbReference type="Gene3D" id="1.10.10.10">
    <property type="entry name" value="Winged helix-like DNA-binding domain superfamily/Winged helix DNA-binding domain"/>
    <property type="match status" value="1"/>
</dbReference>
<sequence>MEYSLDVRFKPLYEIMGSLHAYVCRKSHKKLDLSPSWAKDVRQRITPELAALLDKVQIDGDWKLTYLLVHLCPGEDVADFIDWLRGMSAGELYELMSAYGNQFPNQMGEFRDHTVRLFEQWNEQYFRHIDPAIMPMLREEARARKQALPSADPFAFVDETTNGLSFVPVNGLEQVILMPQYHFQPVNVISNYGKITICHYAARVYVSDEDFLSPHEYRMIRSVAEKSRLKILRYLSAGPRSFIEIVRHMELSKGITHDHISKLRNAGMLTAHFEGETLTTYSLRTSAIEQAHSTIMDYIKKPAD</sequence>
<accession>A0A6C0G6K0</accession>
<keyword evidence="4" id="KW-1185">Reference proteome</keyword>
<proteinExistence type="predicted"/>
<organism evidence="3 4">
    <name type="scientific">Paenibacillus lycopersici</name>
    <dbReference type="NCBI Taxonomy" id="2704462"/>
    <lineage>
        <taxon>Bacteria</taxon>
        <taxon>Bacillati</taxon>
        <taxon>Bacillota</taxon>
        <taxon>Bacilli</taxon>
        <taxon>Bacillales</taxon>
        <taxon>Paenibacillaceae</taxon>
        <taxon>Paenibacillus</taxon>
    </lineage>
</organism>
<protein>
    <submittedName>
        <fullName evidence="3">Transcriptional regulator</fullName>
    </submittedName>
</protein>
<evidence type="ECO:0000256" key="1">
    <source>
        <dbReference type="ARBA" id="ARBA00023125"/>
    </source>
</evidence>
<dbReference type="Proteomes" id="UP000476064">
    <property type="component" value="Chromosome"/>
</dbReference>
<dbReference type="Pfam" id="PF01022">
    <property type="entry name" value="HTH_5"/>
    <property type="match status" value="1"/>
</dbReference>
<dbReference type="GO" id="GO:0003700">
    <property type="term" value="F:DNA-binding transcription factor activity"/>
    <property type="evidence" value="ECO:0007669"/>
    <property type="project" value="InterPro"/>
</dbReference>
<dbReference type="InterPro" id="IPR036388">
    <property type="entry name" value="WH-like_DNA-bd_sf"/>
</dbReference>
<dbReference type="GO" id="GO:0003677">
    <property type="term" value="F:DNA binding"/>
    <property type="evidence" value="ECO:0007669"/>
    <property type="project" value="UniProtKB-KW"/>
</dbReference>
<name>A0A6C0G6K0_9BACL</name>
<evidence type="ECO:0000313" key="3">
    <source>
        <dbReference type="EMBL" id="QHT61295.1"/>
    </source>
</evidence>
<dbReference type="CDD" id="cd00090">
    <property type="entry name" value="HTH_ARSR"/>
    <property type="match status" value="1"/>
</dbReference>
<dbReference type="KEGG" id="plyc:GXP70_15925"/>
<dbReference type="RefSeq" id="WP_162357734.1">
    <property type="nucleotide sequence ID" value="NZ_CP048209.1"/>
</dbReference>
<keyword evidence="1" id="KW-0238">DNA-binding</keyword>
<reference evidence="3 4" key="1">
    <citation type="submission" date="2020-01" db="EMBL/GenBank/DDBJ databases">
        <title>Paenibacillus sp. nov., isolated from tomato rhizosphere.</title>
        <authorList>
            <person name="Weon H.-Y."/>
            <person name="Lee S.A."/>
        </authorList>
    </citation>
    <scope>NUCLEOTIDE SEQUENCE [LARGE SCALE GENOMIC DNA]</scope>
    <source>
        <strain evidence="3 4">12200R-189</strain>
    </source>
</reference>
<dbReference type="InterPro" id="IPR036390">
    <property type="entry name" value="WH_DNA-bd_sf"/>
</dbReference>
<dbReference type="InterPro" id="IPR011991">
    <property type="entry name" value="ArsR-like_HTH"/>
</dbReference>
<dbReference type="SUPFAM" id="SSF46785">
    <property type="entry name" value="Winged helix' DNA-binding domain"/>
    <property type="match status" value="1"/>
</dbReference>
<dbReference type="EMBL" id="CP048209">
    <property type="protein sequence ID" value="QHT61295.1"/>
    <property type="molecule type" value="Genomic_DNA"/>
</dbReference>
<evidence type="ECO:0000259" key="2">
    <source>
        <dbReference type="SMART" id="SM00418"/>
    </source>
</evidence>
<dbReference type="SMART" id="SM00418">
    <property type="entry name" value="HTH_ARSR"/>
    <property type="match status" value="1"/>
</dbReference>